<dbReference type="EMBL" id="HG697774">
    <property type="protein sequence ID" value="CDI87560.1"/>
    <property type="molecule type" value="Genomic_DNA"/>
</dbReference>
<proteinExistence type="predicted"/>
<protein>
    <submittedName>
        <fullName evidence="1">Uncharacterized protein</fullName>
    </submittedName>
</protein>
<reference evidence="1" key="2">
    <citation type="submission" date="2013-10" db="EMBL/GenBank/DDBJ databases">
        <authorList>
            <person name="Aslett M."/>
        </authorList>
    </citation>
    <scope>NUCLEOTIDE SEQUENCE [LARGE SCALE GENOMIC DNA]</scope>
    <source>
        <strain evidence="1">Houghton</strain>
    </source>
</reference>
<dbReference type="Gene3D" id="3.30.70.270">
    <property type="match status" value="1"/>
</dbReference>
<evidence type="ECO:0000313" key="2">
    <source>
        <dbReference type="Proteomes" id="UP000018201"/>
    </source>
</evidence>
<dbReference type="Proteomes" id="UP000018201">
    <property type="component" value="Unassembled WGS sequence"/>
</dbReference>
<gene>
    <name evidence="1" type="ORF">EPH_0027100</name>
</gene>
<dbReference type="InterPro" id="IPR043128">
    <property type="entry name" value="Rev_trsase/Diguanyl_cyclase"/>
</dbReference>
<sequence length="199" mass="21883">MTLKRFGRSQYIPTIARAEPDPVKIEAIRTYPLPQYTRTEVQKFIGPASCHCKLIPGIAHAADNLTDVFKKDKHLMWIERKDKAARSLIGRLAFSPALALSDLDNHFFLTADVTGSGSIYVVDKLTNCAHFISSLTGTRSSLELSVVNSDGSSISIKTGPPRNIRKPAIKPNGPAALLFSIRHTIASRMHQSGLIFFPV</sequence>
<name>U6H553_9EIME</name>
<dbReference type="OrthoDB" id="2013610at2759"/>
<evidence type="ECO:0000313" key="1">
    <source>
        <dbReference type="EMBL" id="CDI87560.1"/>
    </source>
</evidence>
<dbReference type="InterPro" id="IPR043502">
    <property type="entry name" value="DNA/RNA_pol_sf"/>
</dbReference>
<reference evidence="1" key="1">
    <citation type="submission" date="2013-10" db="EMBL/GenBank/DDBJ databases">
        <title>Genomic analysis of the causative agents of coccidiosis in chickens.</title>
        <authorList>
            <person name="Reid A.J."/>
            <person name="Blake D."/>
            <person name="Billington K."/>
            <person name="Browne H."/>
            <person name="Dunn M."/>
            <person name="Hung S."/>
            <person name="Kawahara F."/>
            <person name="Miranda-Saavedra D."/>
            <person name="Mourier T."/>
            <person name="Nagra H."/>
            <person name="Otto T.D."/>
            <person name="Rawlings N."/>
            <person name="Sanchez A."/>
            <person name="Sanders M."/>
            <person name="Subramaniam C."/>
            <person name="Tay Y."/>
            <person name="Dear P."/>
            <person name="Doerig C."/>
            <person name="Gruber A."/>
            <person name="Parkinson J."/>
            <person name="Shirley M."/>
            <person name="Wan K.L."/>
            <person name="Berriman M."/>
            <person name="Tomley F."/>
            <person name="Pain A."/>
        </authorList>
    </citation>
    <scope>NUCLEOTIDE SEQUENCE [LARGE SCALE GENOMIC DNA]</scope>
    <source>
        <strain evidence="1">Houghton</strain>
    </source>
</reference>
<dbReference type="InterPro" id="IPR051320">
    <property type="entry name" value="Viral_Replic_Matur_Polypro"/>
</dbReference>
<dbReference type="VEuPathDB" id="ToxoDB:EPH_0027100"/>
<organism evidence="1 2">
    <name type="scientific">Eimeria praecox</name>
    <dbReference type="NCBI Taxonomy" id="51316"/>
    <lineage>
        <taxon>Eukaryota</taxon>
        <taxon>Sar</taxon>
        <taxon>Alveolata</taxon>
        <taxon>Apicomplexa</taxon>
        <taxon>Conoidasida</taxon>
        <taxon>Coccidia</taxon>
        <taxon>Eucoccidiorida</taxon>
        <taxon>Eimeriorina</taxon>
        <taxon>Eimeriidae</taxon>
        <taxon>Eimeria</taxon>
    </lineage>
</organism>
<dbReference type="PANTHER" id="PTHR33064:SF37">
    <property type="entry name" value="RIBONUCLEASE H"/>
    <property type="match status" value="1"/>
</dbReference>
<dbReference type="PANTHER" id="PTHR33064">
    <property type="entry name" value="POL PROTEIN"/>
    <property type="match status" value="1"/>
</dbReference>
<accession>U6H553</accession>
<dbReference type="SUPFAM" id="SSF56672">
    <property type="entry name" value="DNA/RNA polymerases"/>
    <property type="match status" value="1"/>
</dbReference>
<keyword evidence="2" id="KW-1185">Reference proteome</keyword>
<dbReference type="AlphaFoldDB" id="U6H553"/>